<name>A0A4R1KX73_9PAST</name>
<dbReference type="RefSeq" id="WP_132301332.1">
    <property type="nucleotide sequence ID" value="NZ_CP170642.1"/>
</dbReference>
<sequence>MKDQLTEEKELLIIKGDALRMKLLAQGQRTQQNIVYPLAQIKHMGSTLAQPAIRALFLSLLNRKLLSIKGLTYSALGLSTLYLLNKKK</sequence>
<evidence type="ECO:0008006" key="3">
    <source>
        <dbReference type="Google" id="ProtNLM"/>
    </source>
</evidence>
<evidence type="ECO:0000313" key="1">
    <source>
        <dbReference type="EMBL" id="TCK69884.1"/>
    </source>
</evidence>
<dbReference type="EMBL" id="SMGJ01000003">
    <property type="protein sequence ID" value="TCK69884.1"/>
    <property type="molecule type" value="Genomic_DNA"/>
</dbReference>
<dbReference type="AlphaFoldDB" id="A0A4R1KX73"/>
<protein>
    <recommendedName>
        <fullName evidence="3">YqjK-like protein</fullName>
    </recommendedName>
</protein>
<organism evidence="1 2">
    <name type="scientific">Lonepinella koalarum</name>
    <dbReference type="NCBI Taxonomy" id="53417"/>
    <lineage>
        <taxon>Bacteria</taxon>
        <taxon>Pseudomonadati</taxon>
        <taxon>Pseudomonadota</taxon>
        <taxon>Gammaproteobacteria</taxon>
        <taxon>Pasteurellales</taxon>
        <taxon>Pasteurellaceae</taxon>
        <taxon>Lonepinella</taxon>
    </lineage>
</organism>
<reference evidence="1 2" key="1">
    <citation type="submission" date="2019-03" db="EMBL/GenBank/DDBJ databases">
        <title>Genomic Encyclopedia of Type Strains, Phase IV (KMG-IV): sequencing the most valuable type-strain genomes for metagenomic binning, comparative biology and taxonomic classification.</title>
        <authorList>
            <person name="Goeker M."/>
        </authorList>
    </citation>
    <scope>NUCLEOTIDE SEQUENCE [LARGE SCALE GENOMIC DNA]</scope>
    <source>
        <strain evidence="1 2">DSM 10053</strain>
    </source>
</reference>
<gene>
    <name evidence="1" type="ORF">EV692_1098</name>
</gene>
<keyword evidence="2" id="KW-1185">Reference proteome</keyword>
<evidence type="ECO:0000313" key="2">
    <source>
        <dbReference type="Proteomes" id="UP000295496"/>
    </source>
</evidence>
<proteinExistence type="predicted"/>
<comment type="caution">
    <text evidence="1">The sequence shown here is derived from an EMBL/GenBank/DDBJ whole genome shotgun (WGS) entry which is preliminary data.</text>
</comment>
<accession>A0A4R1KX73</accession>
<dbReference type="Proteomes" id="UP000295496">
    <property type="component" value="Unassembled WGS sequence"/>
</dbReference>